<keyword evidence="3" id="KW-1185">Reference proteome</keyword>
<keyword evidence="1" id="KW-1133">Transmembrane helix</keyword>
<reference evidence="2 3" key="1">
    <citation type="submission" date="2023-01" db="EMBL/GenBank/DDBJ databases">
        <title>Complete genome of Chryseobacterium camelliae VAN22-5A.</title>
        <authorList>
            <person name="Zong G."/>
            <person name="Cao G."/>
        </authorList>
    </citation>
    <scope>NUCLEOTIDE SEQUENCE [LARGE SCALE GENOMIC DNA]</scope>
    <source>
        <strain evidence="2 3">VAN22-5A</strain>
    </source>
</reference>
<feature type="transmembrane region" description="Helical" evidence="1">
    <location>
        <begin position="20"/>
        <end position="44"/>
    </location>
</feature>
<keyword evidence="1" id="KW-0812">Transmembrane</keyword>
<gene>
    <name evidence="2" type="ORF">PFY12_11920</name>
</gene>
<organism evidence="2 3">
    <name type="scientific">Chryseobacterium camelliae</name>
    <dbReference type="NCBI Taxonomy" id="1265445"/>
    <lineage>
        <taxon>Bacteria</taxon>
        <taxon>Pseudomonadati</taxon>
        <taxon>Bacteroidota</taxon>
        <taxon>Flavobacteriia</taxon>
        <taxon>Flavobacteriales</taxon>
        <taxon>Weeksellaceae</taxon>
        <taxon>Chryseobacterium group</taxon>
        <taxon>Chryseobacterium</taxon>
    </lineage>
</organism>
<evidence type="ECO:0000313" key="2">
    <source>
        <dbReference type="EMBL" id="WBV59763.1"/>
    </source>
</evidence>
<sequence length="125" mass="15218">MENSEKKNLRKWWLNRRIKYNVGLLISGFVSFNLYWFLGELLIFPYDDSFEVTLFTMSFQFVGYFFFTLIANIFYFLGYFVDVFFNKNSSEKFRTNLFNSGFVFSLFIPFIVPILIVVRYFVEYY</sequence>
<feature type="transmembrane region" description="Helical" evidence="1">
    <location>
        <begin position="64"/>
        <end position="85"/>
    </location>
</feature>
<protein>
    <submittedName>
        <fullName evidence="2">Uncharacterized protein</fullName>
    </submittedName>
</protein>
<dbReference type="RefSeq" id="WP_271148119.1">
    <property type="nucleotide sequence ID" value="NZ_CP115859.1"/>
</dbReference>
<accession>A0ABY7QJ90</accession>
<evidence type="ECO:0000256" key="1">
    <source>
        <dbReference type="SAM" id="Phobius"/>
    </source>
</evidence>
<evidence type="ECO:0000313" key="3">
    <source>
        <dbReference type="Proteomes" id="UP001210978"/>
    </source>
</evidence>
<feature type="transmembrane region" description="Helical" evidence="1">
    <location>
        <begin position="97"/>
        <end position="122"/>
    </location>
</feature>
<dbReference type="Proteomes" id="UP001210978">
    <property type="component" value="Chromosome"/>
</dbReference>
<dbReference type="EMBL" id="CP115859">
    <property type="protein sequence ID" value="WBV59763.1"/>
    <property type="molecule type" value="Genomic_DNA"/>
</dbReference>
<name>A0ABY7QJ90_9FLAO</name>
<keyword evidence="1" id="KW-0472">Membrane</keyword>
<proteinExistence type="predicted"/>